<reference evidence="9 10" key="1">
    <citation type="submission" date="2017-09" db="EMBL/GenBank/DDBJ databases">
        <authorList>
            <consortium name="International Durum Wheat Genome Sequencing Consortium (IDWGSC)"/>
            <person name="Milanesi L."/>
        </authorList>
    </citation>
    <scope>NUCLEOTIDE SEQUENCE [LARGE SCALE GENOMIC DNA]</scope>
    <source>
        <strain evidence="10">cv. Svevo</strain>
    </source>
</reference>
<comment type="similarity">
    <text evidence="1">Belongs to the disease resistance NB-LRR family.</text>
</comment>
<keyword evidence="2" id="KW-0433">Leucine-rich repeat</keyword>
<dbReference type="InterPro" id="IPR003591">
    <property type="entry name" value="Leu-rich_rpt_typical-subtyp"/>
</dbReference>
<accession>A0A9R1B5N1</accession>
<dbReference type="FunFam" id="1.10.10.10:FF:000322">
    <property type="entry name" value="Probable disease resistance protein At1g63360"/>
    <property type="match status" value="1"/>
</dbReference>
<dbReference type="Pfam" id="PF00931">
    <property type="entry name" value="NB-ARC"/>
    <property type="match status" value="1"/>
</dbReference>
<dbReference type="SMART" id="SM00382">
    <property type="entry name" value="AAA"/>
    <property type="match status" value="1"/>
</dbReference>
<feature type="domain" description="AAA+ ATPase" evidence="8">
    <location>
        <begin position="200"/>
        <end position="338"/>
    </location>
</feature>
<dbReference type="SMART" id="SM00369">
    <property type="entry name" value="LRR_TYP"/>
    <property type="match status" value="2"/>
</dbReference>
<dbReference type="SUPFAM" id="SSF52540">
    <property type="entry name" value="P-loop containing nucleoside triphosphate hydrolases"/>
    <property type="match status" value="1"/>
</dbReference>
<evidence type="ECO:0000313" key="9">
    <source>
        <dbReference type="EMBL" id="VAI52385.1"/>
    </source>
</evidence>
<dbReference type="InterPro" id="IPR001611">
    <property type="entry name" value="Leu-rich_rpt"/>
</dbReference>
<dbReference type="Pfam" id="PF23598">
    <property type="entry name" value="LRR_14"/>
    <property type="match status" value="1"/>
</dbReference>
<keyword evidence="6 7" id="KW-0175">Coiled coil</keyword>
<dbReference type="InterPro" id="IPR041118">
    <property type="entry name" value="Rx_N"/>
</dbReference>
<dbReference type="Proteomes" id="UP000324705">
    <property type="component" value="Chromosome 6B"/>
</dbReference>
<dbReference type="InterPro" id="IPR038005">
    <property type="entry name" value="RX-like_CC"/>
</dbReference>
<dbReference type="Gene3D" id="3.80.10.10">
    <property type="entry name" value="Ribonuclease Inhibitor"/>
    <property type="match status" value="1"/>
</dbReference>
<evidence type="ECO:0000256" key="4">
    <source>
        <dbReference type="ARBA" id="ARBA00022741"/>
    </source>
</evidence>
<dbReference type="InterPro" id="IPR032675">
    <property type="entry name" value="LRR_dom_sf"/>
</dbReference>
<keyword evidence="4" id="KW-0547">Nucleotide-binding</keyword>
<dbReference type="Pfam" id="PF18052">
    <property type="entry name" value="Rx_N"/>
    <property type="match status" value="1"/>
</dbReference>
<dbReference type="InterPro" id="IPR042197">
    <property type="entry name" value="Apaf_helical"/>
</dbReference>
<dbReference type="SUPFAM" id="SSF52058">
    <property type="entry name" value="L domain-like"/>
    <property type="match status" value="1"/>
</dbReference>
<dbReference type="InterPro" id="IPR027417">
    <property type="entry name" value="P-loop_NTPase"/>
</dbReference>
<evidence type="ECO:0000256" key="6">
    <source>
        <dbReference type="ARBA" id="ARBA00023054"/>
    </source>
</evidence>
<evidence type="ECO:0000313" key="10">
    <source>
        <dbReference type="Proteomes" id="UP000324705"/>
    </source>
</evidence>
<name>A0A9R1B5N1_TRITD</name>
<dbReference type="GO" id="GO:0042742">
    <property type="term" value="P:defense response to bacterium"/>
    <property type="evidence" value="ECO:0007669"/>
    <property type="project" value="UniProtKB-ARBA"/>
</dbReference>
<sequence length="778" mass="87954">MEVVTGAMGSLLPKLGELLVGEYKLQKGVKEDVESLEREMKSMNAALVKVAEVPRDQLDNQVIVWADELRELSYDMEDAIDNFLVCIEGMGSDAVADSNKLKQLIVKMANLFTKGKTRHQIASAIRDIKNRAQEVAGRRDRYRVDDAVANAAGKHKVDPRVLALYKDPKELIGIEDARNELTRRLTDGDGYGDVPKQQPKMKIVSIVGPGGLGKTTLAKAVYDRLQTQFEYTAFVPVGRNPEVKKVLRDILLELDRKQKQECMGDVVTLDERQLIDKLRRRLENARYFIVIDDIWDLKAWNIIKCALLDNNHGSRVITTTRILDVATKTGDIYKLKPLSQYLSEELFYTRLFGGKDKCPFDQPAEVSNKILQKCGGVPLAIITIASLLVGKPMEDWSKVFNSIGFGSGDNNTDVENSRRILLFSYYDLPCHLRSCLLHLSIYPEDYSIMKDTLIWQWVAEGFINEEPGVSLFETGEKYFYELLNRSMIQPVEHPAKHTIYACHIHDMVLDMICLLSKEQNFVTILDSNEEHTPSQCNARRLAIQKRVVPLANMSMPKLRSCYATMCDPNAVPSVSNFQALRVLAMEKCSFERDRPYHLEHLGRLPQLRYLSLRSTHITKIPEEIGHLKLLQTLNLRNTHIKELPESIGLLRKLKCLLADVYGGAGITVSNWIGNLTSLEELHLVSADESCIFAKELSKLTELRVLICSLATVKDECWLKNFCGVFMQSAENPSPRISLGEEFEDNAYASDVHKVTAAVRRAINTHPNRPTLALSTYGR</sequence>
<dbReference type="GO" id="GO:0002758">
    <property type="term" value="P:innate immune response-activating signaling pathway"/>
    <property type="evidence" value="ECO:0007669"/>
    <property type="project" value="UniProtKB-ARBA"/>
</dbReference>
<dbReference type="CDD" id="cd14798">
    <property type="entry name" value="RX-CC_like"/>
    <property type="match status" value="1"/>
</dbReference>
<dbReference type="PROSITE" id="PS51450">
    <property type="entry name" value="LRR"/>
    <property type="match status" value="1"/>
</dbReference>
<evidence type="ECO:0000256" key="3">
    <source>
        <dbReference type="ARBA" id="ARBA00022737"/>
    </source>
</evidence>
<evidence type="ECO:0000259" key="8">
    <source>
        <dbReference type="SMART" id="SM00382"/>
    </source>
</evidence>
<proteinExistence type="inferred from homology"/>
<evidence type="ECO:0000256" key="5">
    <source>
        <dbReference type="ARBA" id="ARBA00022821"/>
    </source>
</evidence>
<dbReference type="InterPro" id="IPR002182">
    <property type="entry name" value="NB-ARC"/>
</dbReference>
<organism evidence="9 10">
    <name type="scientific">Triticum turgidum subsp. durum</name>
    <name type="common">Durum wheat</name>
    <name type="synonym">Triticum durum</name>
    <dbReference type="NCBI Taxonomy" id="4567"/>
    <lineage>
        <taxon>Eukaryota</taxon>
        <taxon>Viridiplantae</taxon>
        <taxon>Streptophyta</taxon>
        <taxon>Embryophyta</taxon>
        <taxon>Tracheophyta</taxon>
        <taxon>Spermatophyta</taxon>
        <taxon>Magnoliopsida</taxon>
        <taxon>Liliopsida</taxon>
        <taxon>Poales</taxon>
        <taxon>Poaceae</taxon>
        <taxon>BOP clade</taxon>
        <taxon>Pooideae</taxon>
        <taxon>Triticodae</taxon>
        <taxon>Triticeae</taxon>
        <taxon>Triticinae</taxon>
        <taxon>Triticum</taxon>
    </lineage>
</organism>
<dbReference type="Gene3D" id="1.10.8.430">
    <property type="entry name" value="Helical domain of apoptotic protease-activating factors"/>
    <property type="match status" value="1"/>
</dbReference>
<dbReference type="PRINTS" id="PR00364">
    <property type="entry name" value="DISEASERSIST"/>
</dbReference>
<dbReference type="InterPro" id="IPR044974">
    <property type="entry name" value="Disease_R_plants"/>
</dbReference>
<dbReference type="InterPro" id="IPR036388">
    <property type="entry name" value="WH-like_DNA-bd_sf"/>
</dbReference>
<evidence type="ECO:0000256" key="2">
    <source>
        <dbReference type="ARBA" id="ARBA00022614"/>
    </source>
</evidence>
<dbReference type="Gramene" id="TRITD6Bv1G000880.1">
    <property type="protein sequence ID" value="TRITD6Bv1G000880.1"/>
    <property type="gene ID" value="TRITD6Bv1G000880"/>
</dbReference>
<dbReference type="InterPro" id="IPR003593">
    <property type="entry name" value="AAA+_ATPase"/>
</dbReference>
<protein>
    <recommendedName>
        <fullName evidence="8">AAA+ ATPase domain-containing protein</fullName>
    </recommendedName>
</protein>
<dbReference type="InterPro" id="IPR055414">
    <property type="entry name" value="LRR_R13L4/SHOC2-like"/>
</dbReference>
<dbReference type="EMBL" id="LT934122">
    <property type="protein sequence ID" value="VAI52385.1"/>
    <property type="molecule type" value="Genomic_DNA"/>
</dbReference>
<dbReference type="PANTHER" id="PTHR23155:SF1181">
    <property type="entry name" value="OS08G0170200 PROTEIN"/>
    <property type="match status" value="1"/>
</dbReference>
<dbReference type="Gene3D" id="3.40.50.300">
    <property type="entry name" value="P-loop containing nucleotide triphosphate hydrolases"/>
    <property type="match status" value="1"/>
</dbReference>
<evidence type="ECO:0000256" key="1">
    <source>
        <dbReference type="ARBA" id="ARBA00008894"/>
    </source>
</evidence>
<dbReference type="AlphaFoldDB" id="A0A9R1B5N1"/>
<dbReference type="Pfam" id="PF23559">
    <property type="entry name" value="WHD_DRP"/>
    <property type="match status" value="1"/>
</dbReference>
<dbReference type="Gene3D" id="1.20.5.4130">
    <property type="match status" value="1"/>
</dbReference>
<keyword evidence="3" id="KW-0677">Repeat</keyword>
<dbReference type="OMA" id="DCCAFAS"/>
<feature type="coiled-coil region" evidence="7">
    <location>
        <begin position="26"/>
        <end position="53"/>
    </location>
</feature>
<keyword evidence="5" id="KW-0611">Plant defense</keyword>
<keyword evidence="10" id="KW-1185">Reference proteome</keyword>
<gene>
    <name evidence="9" type="ORF">TRITD_6Bv1G000880</name>
</gene>
<dbReference type="InterPro" id="IPR058922">
    <property type="entry name" value="WHD_DRP"/>
</dbReference>
<dbReference type="GO" id="GO:0009626">
    <property type="term" value="P:plant-type hypersensitive response"/>
    <property type="evidence" value="ECO:0007669"/>
    <property type="project" value="UniProtKB-ARBA"/>
</dbReference>
<dbReference type="Gene3D" id="1.10.10.10">
    <property type="entry name" value="Winged helix-like DNA-binding domain superfamily/Winged helix DNA-binding domain"/>
    <property type="match status" value="1"/>
</dbReference>
<dbReference type="GO" id="GO:0043531">
    <property type="term" value="F:ADP binding"/>
    <property type="evidence" value="ECO:0007669"/>
    <property type="project" value="InterPro"/>
</dbReference>
<evidence type="ECO:0000256" key="7">
    <source>
        <dbReference type="SAM" id="Coils"/>
    </source>
</evidence>
<dbReference type="PANTHER" id="PTHR23155">
    <property type="entry name" value="DISEASE RESISTANCE PROTEIN RP"/>
    <property type="match status" value="1"/>
</dbReference>